<accession>A0ABT6KEL7</accession>
<gene>
    <name evidence="1" type="ORF">NWP22_09995</name>
</gene>
<dbReference type="PROSITE" id="PS51257">
    <property type="entry name" value="PROKAR_LIPOPROTEIN"/>
    <property type="match status" value="1"/>
</dbReference>
<dbReference type="Proteomes" id="UP001159386">
    <property type="component" value="Unassembled WGS sequence"/>
</dbReference>
<dbReference type="EMBL" id="JANQDF010000096">
    <property type="protein sequence ID" value="MDH6106193.1"/>
    <property type="molecule type" value="Genomic_DNA"/>
</dbReference>
<dbReference type="RefSeq" id="WP_280801821.1">
    <property type="nucleotide sequence ID" value="NZ_JANQDF010000096.1"/>
</dbReference>
<proteinExistence type="predicted"/>
<protein>
    <submittedName>
        <fullName evidence="1">Uncharacterized protein</fullName>
    </submittedName>
</protein>
<comment type="caution">
    <text evidence="1">The sequence shown here is derived from an EMBL/GenBank/DDBJ whole genome shotgun (WGS) entry which is preliminary data.</text>
</comment>
<evidence type="ECO:0000313" key="2">
    <source>
        <dbReference type="Proteomes" id="UP001159386"/>
    </source>
</evidence>
<name>A0ABT6KEL7_9CYAN</name>
<keyword evidence="2" id="KW-1185">Reference proteome</keyword>
<evidence type="ECO:0000313" key="1">
    <source>
        <dbReference type="EMBL" id="MDH6106193.1"/>
    </source>
</evidence>
<sequence>MNKLILGLILLITYGCSNPILNSSSSIAPVDSSPGCPDKPTLNLDQQTLEDINLYQSLIKSGRVTATKSLGYRFDAESGQTLNYSTNDDVCIVVYTPDNQIIDTGELTTSGKYILEVSAPQGTRTFNLSMSLTTPQPVSNEPIAVNPPSNTTHTIIYTPAPVPQQATPQQPPAVVVPPPLTPSPKNIPISNTSNKSSGWIWLGLVENTSGDFEGERLFPSKRQPVTIYPYVVPSPGTVVTITTATNIRENPPQAPNYKLGKKVDKALKVGEKLIIRDITAFVDENSDFNQTRVWALVDRY</sequence>
<reference evidence="1 2" key="1">
    <citation type="journal article" date="2023" name="J. Phycol.">
        <title>Chrysosporum ovalisporum is synonymous with the true-branching cyanobacterium Umezakia natans (Nostocales/Aphanizomenonaceae).</title>
        <authorList>
            <person name="McGregor G.B."/>
            <person name="Sendall B.C."/>
            <person name="Niiyama Y."/>
            <person name="Tuji A."/>
            <person name="Willis A."/>
        </authorList>
    </citation>
    <scope>NUCLEOTIDE SEQUENCE [LARGE SCALE GENOMIC DNA]</scope>
    <source>
        <strain evidence="1 2">CS-531</strain>
    </source>
</reference>
<organism evidence="1 2">
    <name type="scientific">Anabaenopsis tanganyikae CS-531</name>
    <dbReference type="NCBI Taxonomy" id="2785304"/>
    <lineage>
        <taxon>Bacteria</taxon>
        <taxon>Bacillati</taxon>
        <taxon>Cyanobacteriota</taxon>
        <taxon>Cyanophyceae</taxon>
        <taxon>Nostocales</taxon>
        <taxon>Nodulariaceae</taxon>
        <taxon>Anabaenopsis</taxon>
        <taxon>Anabaenopsis tanganyikae</taxon>
    </lineage>
</organism>